<dbReference type="FunFam" id="1.10.10.650:FF:000001">
    <property type="entry name" value="S1 RNA-binding domain 1"/>
    <property type="match status" value="1"/>
</dbReference>
<dbReference type="Gene3D" id="1.10.3500.10">
    <property type="entry name" value="Tex N-terminal region-like"/>
    <property type="match status" value="2"/>
</dbReference>
<dbReference type="GO" id="GO:0006412">
    <property type="term" value="P:translation"/>
    <property type="evidence" value="ECO:0007669"/>
    <property type="project" value="TreeGrafter"/>
</dbReference>
<dbReference type="InterPro" id="IPR055179">
    <property type="entry name" value="Tex-like_central_region"/>
</dbReference>
<keyword evidence="4" id="KW-1185">Reference proteome</keyword>
<feature type="compositionally biased region" description="Low complexity" evidence="1">
    <location>
        <begin position="939"/>
        <end position="953"/>
    </location>
</feature>
<reference evidence="3" key="1">
    <citation type="submission" date="2019-04" db="EMBL/GenBank/DDBJ databases">
        <authorList>
            <consortium name="Science for Life Laboratories"/>
        </authorList>
    </citation>
    <scope>NUCLEOTIDE SEQUENCE</scope>
    <source>
        <strain evidence="3">MBLW1</strain>
    </source>
</reference>
<dbReference type="EMBL" id="LR593887">
    <property type="protein sequence ID" value="VTS04316.1"/>
    <property type="molecule type" value="Genomic_DNA"/>
</dbReference>
<dbReference type="PANTHER" id="PTHR10724">
    <property type="entry name" value="30S RIBOSOMAL PROTEIN S1"/>
    <property type="match status" value="1"/>
</dbReference>
<dbReference type="InterPro" id="IPR023319">
    <property type="entry name" value="Tex-like_HTH_dom_sf"/>
</dbReference>
<dbReference type="GO" id="GO:0005737">
    <property type="term" value="C:cytoplasm"/>
    <property type="evidence" value="ECO:0007669"/>
    <property type="project" value="UniProtKB-ARBA"/>
</dbReference>
<feature type="compositionally biased region" description="Low complexity" evidence="1">
    <location>
        <begin position="443"/>
        <end position="470"/>
    </location>
</feature>
<evidence type="ECO:0000313" key="4">
    <source>
        <dbReference type="Proteomes" id="UP000464378"/>
    </source>
</evidence>
<dbReference type="Gene3D" id="1.10.150.310">
    <property type="entry name" value="Tex RuvX-like domain-like"/>
    <property type="match status" value="1"/>
</dbReference>
<feature type="compositionally biased region" description="Basic and acidic residues" evidence="1">
    <location>
        <begin position="892"/>
        <end position="909"/>
    </location>
</feature>
<feature type="compositionally biased region" description="Gly residues" evidence="1">
    <location>
        <begin position="919"/>
        <end position="938"/>
    </location>
</feature>
<dbReference type="InterPro" id="IPR003029">
    <property type="entry name" value="S1_domain"/>
</dbReference>
<dbReference type="InterPro" id="IPR041692">
    <property type="entry name" value="HHH_9"/>
</dbReference>
<proteinExistence type="predicted"/>
<evidence type="ECO:0000259" key="2">
    <source>
        <dbReference type="PROSITE" id="PS50126"/>
    </source>
</evidence>
<dbReference type="SUPFAM" id="SSF47781">
    <property type="entry name" value="RuvA domain 2-like"/>
    <property type="match status" value="2"/>
</dbReference>
<dbReference type="CDD" id="cd05685">
    <property type="entry name" value="S1_Tex"/>
    <property type="match status" value="1"/>
</dbReference>
<dbReference type="SUPFAM" id="SSF53098">
    <property type="entry name" value="Ribonuclease H-like"/>
    <property type="match status" value="2"/>
</dbReference>
<dbReference type="InterPro" id="IPR012340">
    <property type="entry name" value="NA-bd_OB-fold"/>
</dbReference>
<protein>
    <recommendedName>
        <fullName evidence="2">S1 motif domain-containing protein</fullName>
    </recommendedName>
</protein>
<dbReference type="Pfam" id="PF09371">
    <property type="entry name" value="Tex_N"/>
    <property type="match status" value="1"/>
</dbReference>
<dbReference type="Pfam" id="PF17674">
    <property type="entry name" value="HHH_9"/>
    <property type="match status" value="1"/>
</dbReference>
<dbReference type="GO" id="GO:0003729">
    <property type="term" value="F:mRNA binding"/>
    <property type="evidence" value="ECO:0007669"/>
    <property type="project" value="UniProtKB-ARBA"/>
</dbReference>
<dbReference type="SMART" id="SM00732">
    <property type="entry name" value="YqgFc"/>
    <property type="match status" value="1"/>
</dbReference>
<feature type="region of interest" description="Disordered" evidence="1">
    <location>
        <begin position="1007"/>
        <end position="1037"/>
    </location>
</feature>
<dbReference type="KEGG" id="tim:GMBLW1_04880"/>
<dbReference type="InterPro" id="IPR044146">
    <property type="entry name" value="S1_Tex"/>
</dbReference>
<dbReference type="Gene3D" id="1.10.10.650">
    <property type="entry name" value="RuvA domain 2-like"/>
    <property type="match status" value="1"/>
</dbReference>
<dbReference type="Proteomes" id="UP000464378">
    <property type="component" value="Chromosome"/>
</dbReference>
<dbReference type="InParanoid" id="A0A6C2YRH1"/>
<dbReference type="PANTHER" id="PTHR10724:SF10">
    <property type="entry name" value="S1 RNA-BINDING DOMAIN-CONTAINING PROTEIN 1"/>
    <property type="match status" value="1"/>
</dbReference>
<feature type="compositionally biased region" description="Basic and acidic residues" evidence="1">
    <location>
        <begin position="866"/>
        <end position="884"/>
    </location>
</feature>
<dbReference type="AlphaFoldDB" id="A0A6C2YRH1"/>
<dbReference type="GO" id="GO:0006139">
    <property type="term" value="P:nucleobase-containing compound metabolic process"/>
    <property type="evidence" value="ECO:0007669"/>
    <property type="project" value="InterPro"/>
</dbReference>
<dbReference type="EMBL" id="LR586016">
    <property type="protein sequence ID" value="VIP03472.1"/>
    <property type="molecule type" value="Genomic_DNA"/>
</dbReference>
<sequence length="1037" mass="112256">MQTTTTTGGQPPSDLSRIAQDLQIRKVQVEHVVQLLDDGNTVPFIARFRKEQTNGLGEDLLRKIQARIHSSRQLAERKQTILKSIETQGKLSEELSQAILAAETQRRLDDLYLPYRSKKISPEVRAAIDLNLEPLAIAIWSGDPAVNDLDNVVAGMVDPTKNLNTVEEILSGAKILLAQYVAELPELRGAIRHVILESGKLLASKAETVAEGQGQEFRDYFAFSESVKQMPPHRILAVNRGEREKILKVKLEWDHERVSQIIAEQTAFPEHPHRELIQSVVADAIQRVLVPALESELRRDLTEKAQEHAVSIFARNLRSLLLQPPLEPKRVLAIDPGLRNGCKIVAMDQTGAFLEEATIYPHAPQNKKADARRRLEELIRKHQIQVIAIGNGTACRETEQLVADLIADIDARRAAGTLDPFFVQTGSRNSRGPKNPPTPVAAPEPVTAPAEAPVAETVATSEEAPAEVTSPEVPASEPVVTPEVVAESTAVVDAPAAETSEPAAPESAPAEAAVSEPAAVEPTSEPTAPPAPEEPRVSLPHPTEELAYVIVNEAGATDYANSAIAREELPMLDPSVRATLSIGRRLQDPLRELVKNDPQHVGVGLYQHDVRAKHLKESLEGVVESCVNYVGVDLNDATAPMLRHISGLNQVVAREIVDFRAAQGPFKSRDALMQIPSINPHRYNQAIGFLKISGGEEPLDATWVHPEQYELARRLLADAGFTAADLFDAEKLQALVAKLAETPHEELAARYSLSPGAMADFIDCLIRPGYDPRQDLPPPIFKKGLLKLEDLTPNMELKGTVLNVVDFGAFVDIGLKDSGLVHISQMANRYIKSPYDVVAVGDVVTVWVMQVDAERRRVSLTMIEPGTERKPPERGAGGDRRRSNPEAGGGDRPPRREGGPARGERRDGQDAGPNRGRGPRPGGAGGPPNSGQGGGRPPMGGQRPGAPRPFRAGRLSDRGEGDSGDASRPAPPPRKPAKPRSLPNLSDAALKGKAPLHTFGELEAFFKAKDVPGKPETPPANDPPAASPESDTPPAAE</sequence>
<dbReference type="RefSeq" id="WP_162658560.1">
    <property type="nucleotide sequence ID" value="NZ_LR593887.1"/>
</dbReference>
<dbReference type="InterPro" id="IPR032639">
    <property type="entry name" value="Tex_YqgF"/>
</dbReference>
<dbReference type="InterPro" id="IPR012337">
    <property type="entry name" value="RNaseH-like_sf"/>
</dbReference>
<evidence type="ECO:0000313" key="3">
    <source>
        <dbReference type="EMBL" id="VIP03472.1"/>
    </source>
</evidence>
<dbReference type="SUPFAM" id="SSF50249">
    <property type="entry name" value="Nucleic acid-binding proteins"/>
    <property type="match status" value="1"/>
</dbReference>
<feature type="domain" description="S1 motif" evidence="2">
    <location>
        <begin position="794"/>
        <end position="863"/>
    </location>
</feature>
<accession>A0A6C2YRH1</accession>
<dbReference type="Pfam" id="PF22706">
    <property type="entry name" value="Tex_central_region"/>
    <property type="match status" value="1"/>
</dbReference>
<dbReference type="InterPro" id="IPR010994">
    <property type="entry name" value="RuvA_2-like"/>
</dbReference>
<dbReference type="InterPro" id="IPR018974">
    <property type="entry name" value="Tex-like_N"/>
</dbReference>
<dbReference type="GO" id="GO:0003735">
    <property type="term" value="F:structural constituent of ribosome"/>
    <property type="evidence" value="ECO:0007669"/>
    <property type="project" value="TreeGrafter"/>
</dbReference>
<dbReference type="InterPro" id="IPR050437">
    <property type="entry name" value="Ribos_protein_bS1-like"/>
</dbReference>
<feature type="region of interest" description="Disordered" evidence="1">
    <location>
        <begin position="422"/>
        <end position="481"/>
    </location>
</feature>
<gene>
    <name evidence="3" type="ORF">GMBLW1_04880</name>
</gene>
<dbReference type="Pfam" id="PF12836">
    <property type="entry name" value="HHH_3"/>
    <property type="match status" value="1"/>
</dbReference>
<dbReference type="InterPro" id="IPR023323">
    <property type="entry name" value="Tex-like_dom_sf"/>
</dbReference>
<dbReference type="PROSITE" id="PS50126">
    <property type="entry name" value="S1"/>
    <property type="match status" value="1"/>
</dbReference>
<feature type="region of interest" description="Disordered" evidence="1">
    <location>
        <begin position="862"/>
        <end position="994"/>
    </location>
</feature>
<evidence type="ECO:0000256" key="1">
    <source>
        <dbReference type="SAM" id="MobiDB-lite"/>
    </source>
</evidence>
<dbReference type="Pfam" id="PF16921">
    <property type="entry name" value="Tex_YqgF"/>
    <property type="match status" value="2"/>
</dbReference>
<dbReference type="Pfam" id="PF00575">
    <property type="entry name" value="S1"/>
    <property type="match status" value="1"/>
</dbReference>
<dbReference type="SUPFAM" id="SSF158832">
    <property type="entry name" value="Tex N-terminal region-like"/>
    <property type="match status" value="1"/>
</dbReference>
<dbReference type="SMART" id="SM00316">
    <property type="entry name" value="S1"/>
    <property type="match status" value="1"/>
</dbReference>
<feature type="region of interest" description="Disordered" evidence="1">
    <location>
        <begin position="495"/>
        <end position="539"/>
    </location>
</feature>
<dbReference type="FunCoup" id="A0A6C2YRH1">
    <property type="interactions" value="402"/>
</dbReference>
<feature type="compositionally biased region" description="Low complexity" evidence="1">
    <location>
        <begin position="495"/>
        <end position="526"/>
    </location>
</feature>
<dbReference type="Gene3D" id="2.40.50.140">
    <property type="entry name" value="Nucleic acid-binding proteins"/>
    <property type="match status" value="1"/>
</dbReference>
<dbReference type="FunFam" id="2.40.50.140:FF:000051">
    <property type="entry name" value="RNA-binding transcriptional accessory protein"/>
    <property type="match status" value="1"/>
</dbReference>
<name>A0A6C2YRH1_9BACT</name>
<organism evidence="3">
    <name type="scientific">Tuwongella immobilis</name>
    <dbReference type="NCBI Taxonomy" id="692036"/>
    <lineage>
        <taxon>Bacteria</taxon>
        <taxon>Pseudomonadati</taxon>
        <taxon>Planctomycetota</taxon>
        <taxon>Planctomycetia</taxon>
        <taxon>Gemmatales</taxon>
        <taxon>Gemmataceae</taxon>
        <taxon>Tuwongella</taxon>
    </lineage>
</organism>
<feature type="compositionally biased region" description="Pro residues" evidence="1">
    <location>
        <begin position="1015"/>
        <end position="1026"/>
    </location>
</feature>
<dbReference type="InterPro" id="IPR006641">
    <property type="entry name" value="YqgF/RNaseH-like_dom"/>
</dbReference>